<reference evidence="1 2" key="1">
    <citation type="journal article" date="2015" name="Nature">
        <title>rRNA introns, odd ribosomes, and small enigmatic genomes across a large radiation of phyla.</title>
        <authorList>
            <person name="Brown C.T."/>
            <person name="Hug L.A."/>
            <person name="Thomas B.C."/>
            <person name="Sharon I."/>
            <person name="Castelle C.J."/>
            <person name="Singh A."/>
            <person name="Wilkins M.J."/>
            <person name="Williams K.H."/>
            <person name="Banfield J.F."/>
        </authorList>
    </citation>
    <scope>NUCLEOTIDE SEQUENCE [LARGE SCALE GENOMIC DNA]</scope>
</reference>
<evidence type="ECO:0000313" key="1">
    <source>
        <dbReference type="EMBL" id="KKR98447.1"/>
    </source>
</evidence>
<dbReference type="Gene3D" id="1.10.3210.50">
    <property type="match status" value="1"/>
</dbReference>
<sequence>MPRAGMISGIFIEFGNYLNINAPTLNHFYEKLLLLKDRMNTGTGKSIAEHRHEFMEQFLDEFYKEWNGWL</sequence>
<dbReference type="EMBL" id="LCAW01000017">
    <property type="protein sequence ID" value="KKR98447.1"/>
    <property type="molecule type" value="Genomic_DNA"/>
</dbReference>
<dbReference type="SUPFAM" id="SSF109604">
    <property type="entry name" value="HD-domain/PDEase-like"/>
    <property type="match status" value="1"/>
</dbReference>
<dbReference type="Proteomes" id="UP000033930">
    <property type="component" value="Unassembled WGS sequence"/>
</dbReference>
<name>A0A0G0YDQ3_9BACT</name>
<protein>
    <submittedName>
        <fullName evidence="1">HD domain-containing protein</fullName>
    </submittedName>
</protein>
<dbReference type="PATRIC" id="fig|1618983.3.peg.710"/>
<accession>A0A0G0YDQ3</accession>
<gene>
    <name evidence="1" type="ORF">UU50_C0017G0006</name>
</gene>
<dbReference type="PANTHER" id="PTHR33594">
    <property type="entry name" value="SUPERFAMILY HYDROLASE, PUTATIVE (AFU_ORTHOLOGUE AFUA_1G03035)-RELATED"/>
    <property type="match status" value="1"/>
</dbReference>
<dbReference type="PANTHER" id="PTHR33594:SF1">
    <property type="entry name" value="HD_PDEASE DOMAIN-CONTAINING PROTEIN"/>
    <property type="match status" value="1"/>
</dbReference>
<comment type="caution">
    <text evidence="1">The sequence shown here is derived from an EMBL/GenBank/DDBJ whole genome shotgun (WGS) entry which is preliminary data.</text>
</comment>
<organism evidence="1 2">
    <name type="scientific">Candidatus Uhrbacteria bacterium GW2011_GWC1_41_20</name>
    <dbReference type="NCBI Taxonomy" id="1618983"/>
    <lineage>
        <taxon>Bacteria</taxon>
        <taxon>Candidatus Uhriibacteriota</taxon>
    </lineage>
</organism>
<evidence type="ECO:0000313" key="2">
    <source>
        <dbReference type="Proteomes" id="UP000033930"/>
    </source>
</evidence>
<proteinExistence type="predicted"/>
<dbReference type="AlphaFoldDB" id="A0A0G0YDQ3"/>